<dbReference type="InterPro" id="IPR011969">
    <property type="entry name" value="Clan_AA_Asp_peptidase_C"/>
</dbReference>
<name>A0ABQ5LS80_9RHOB</name>
<dbReference type="GO" id="GO:0006508">
    <property type="term" value="P:proteolysis"/>
    <property type="evidence" value="ECO:0007669"/>
    <property type="project" value="UniProtKB-KW"/>
</dbReference>
<organism evidence="2 3">
    <name type="scientific">Sinisalibacter aestuarii</name>
    <dbReference type="NCBI Taxonomy" id="2949426"/>
    <lineage>
        <taxon>Bacteria</taxon>
        <taxon>Pseudomonadati</taxon>
        <taxon>Pseudomonadota</taxon>
        <taxon>Alphaproteobacteria</taxon>
        <taxon>Rhodobacterales</taxon>
        <taxon>Roseobacteraceae</taxon>
        <taxon>Sinisalibacter</taxon>
    </lineage>
</organism>
<sequence length="195" mass="21359">MGGMDTTDIGRLAYLVLLAAAVGGYFIAQHRRNWSKLAQQAMVWALIFVGVIAGYGLWGDISRDLAPRQSVLESGQIEVPRMFDGHFYLTARLNGEPVDFVVDTGATDVVLTMKDAARIGIDPDGLAFTGRAFTANGMVRTAPATVDEIRLGDITDRNLRVFVNEGEMDQSLLGMAYLRRFSKIEIAGDMLVLTR</sequence>
<reference evidence="2" key="1">
    <citation type="journal article" date="2023" name="Int. J. Syst. Evol. Microbiol.">
        <title>Sinisalibacter aestuarii sp. nov., isolated from estuarine sediment of the Arakawa River.</title>
        <authorList>
            <person name="Arafat S.T."/>
            <person name="Hirano S."/>
            <person name="Sato A."/>
            <person name="Takeuchi K."/>
            <person name="Yasuda T."/>
            <person name="Terahara T."/>
            <person name="Hamada M."/>
            <person name="Kobayashi T."/>
        </authorList>
    </citation>
    <scope>NUCLEOTIDE SEQUENCE</scope>
    <source>
        <strain evidence="2">B-399</strain>
    </source>
</reference>
<keyword evidence="1" id="KW-0472">Membrane</keyword>
<keyword evidence="2" id="KW-0378">Hydrolase</keyword>
<evidence type="ECO:0000313" key="3">
    <source>
        <dbReference type="Proteomes" id="UP001144205"/>
    </source>
</evidence>
<dbReference type="GO" id="GO:0008233">
    <property type="term" value="F:peptidase activity"/>
    <property type="evidence" value="ECO:0007669"/>
    <property type="project" value="UniProtKB-KW"/>
</dbReference>
<dbReference type="CDD" id="cd05483">
    <property type="entry name" value="retropepsin_like_bacteria"/>
    <property type="match status" value="1"/>
</dbReference>
<dbReference type="Proteomes" id="UP001144205">
    <property type="component" value="Unassembled WGS sequence"/>
</dbReference>
<feature type="transmembrane region" description="Helical" evidence="1">
    <location>
        <begin position="12"/>
        <end position="29"/>
    </location>
</feature>
<evidence type="ECO:0000313" key="2">
    <source>
        <dbReference type="EMBL" id="GKY87854.1"/>
    </source>
</evidence>
<protein>
    <submittedName>
        <fullName evidence="2">Aspartyl protease</fullName>
    </submittedName>
</protein>
<dbReference type="EMBL" id="BROH01000004">
    <property type="protein sequence ID" value="GKY87854.1"/>
    <property type="molecule type" value="Genomic_DNA"/>
</dbReference>
<dbReference type="Pfam" id="PF13975">
    <property type="entry name" value="gag-asp_proteas"/>
    <property type="match status" value="1"/>
</dbReference>
<accession>A0ABQ5LS80</accession>
<proteinExistence type="predicted"/>
<dbReference type="Gene3D" id="2.40.70.10">
    <property type="entry name" value="Acid Proteases"/>
    <property type="match status" value="1"/>
</dbReference>
<dbReference type="InterPro" id="IPR034122">
    <property type="entry name" value="Retropepsin-like_bacterial"/>
</dbReference>
<gene>
    <name evidence="2" type="ORF">STA1M1_17230</name>
</gene>
<keyword evidence="2" id="KW-0645">Protease</keyword>
<dbReference type="InterPro" id="IPR001969">
    <property type="entry name" value="Aspartic_peptidase_AS"/>
</dbReference>
<comment type="caution">
    <text evidence="2">The sequence shown here is derived from an EMBL/GenBank/DDBJ whole genome shotgun (WGS) entry which is preliminary data.</text>
</comment>
<dbReference type="NCBIfam" id="TIGR02281">
    <property type="entry name" value="clan_AA_DTGA"/>
    <property type="match status" value="1"/>
</dbReference>
<keyword evidence="1" id="KW-1133">Transmembrane helix</keyword>
<dbReference type="SUPFAM" id="SSF50630">
    <property type="entry name" value="Acid proteases"/>
    <property type="match status" value="1"/>
</dbReference>
<dbReference type="PROSITE" id="PS00141">
    <property type="entry name" value="ASP_PROTEASE"/>
    <property type="match status" value="1"/>
</dbReference>
<feature type="transmembrane region" description="Helical" evidence="1">
    <location>
        <begin position="41"/>
        <end position="58"/>
    </location>
</feature>
<evidence type="ECO:0000256" key="1">
    <source>
        <dbReference type="SAM" id="Phobius"/>
    </source>
</evidence>
<dbReference type="InterPro" id="IPR021109">
    <property type="entry name" value="Peptidase_aspartic_dom_sf"/>
</dbReference>
<keyword evidence="1" id="KW-0812">Transmembrane</keyword>
<keyword evidence="3" id="KW-1185">Reference proteome</keyword>